<comment type="function">
    <text evidence="7">Stabilizer subunit of the dolichol-phosphate mannose (DPM) synthase complex; tethers catalytic subunit to the ER.</text>
</comment>
<comment type="subcellular location">
    <subcellularLocation>
        <location evidence="1 7">Endoplasmic reticulum membrane</location>
        <topology evidence="1 7">Multi-pass membrane protein</topology>
    </subcellularLocation>
</comment>
<dbReference type="Proteomes" id="UP001230051">
    <property type="component" value="Unassembled WGS sequence"/>
</dbReference>
<dbReference type="GO" id="GO:0006506">
    <property type="term" value="P:GPI anchor biosynthetic process"/>
    <property type="evidence" value="ECO:0007669"/>
    <property type="project" value="TreeGrafter"/>
</dbReference>
<keyword evidence="8" id="KW-0808">Transferase</keyword>
<proteinExistence type="inferred from homology"/>
<evidence type="ECO:0000256" key="3">
    <source>
        <dbReference type="ARBA" id="ARBA00022692"/>
    </source>
</evidence>
<evidence type="ECO:0000256" key="5">
    <source>
        <dbReference type="ARBA" id="ARBA00022989"/>
    </source>
</evidence>
<dbReference type="AlphaFoldDB" id="A0AAD8FQA8"/>
<dbReference type="Pfam" id="PF08285">
    <property type="entry name" value="DPM3"/>
    <property type="match status" value="1"/>
</dbReference>
<dbReference type="GO" id="GO:0016757">
    <property type="term" value="F:glycosyltransferase activity"/>
    <property type="evidence" value="ECO:0007669"/>
    <property type="project" value="UniProtKB-KW"/>
</dbReference>
<dbReference type="GO" id="GO:0005789">
    <property type="term" value="C:endoplasmic reticulum membrane"/>
    <property type="evidence" value="ECO:0007669"/>
    <property type="project" value="UniProtKB-SubCell"/>
</dbReference>
<dbReference type="EMBL" id="JAGXEW010000051">
    <property type="protein sequence ID" value="KAK1151578.1"/>
    <property type="molecule type" value="Genomic_DNA"/>
</dbReference>
<name>A0AAD8FQA8_ACIOX</name>
<comment type="subunit">
    <text evidence="7">Component of the dolichol-phosphate mannose (DPM) synthase complex.</text>
</comment>
<comment type="similarity">
    <text evidence="2 7">Belongs to the DPM3 family.</text>
</comment>
<feature type="transmembrane region" description="Helical" evidence="7">
    <location>
        <begin position="43"/>
        <end position="62"/>
    </location>
</feature>
<dbReference type="PANTHER" id="PTHR16433">
    <property type="entry name" value="DOLICHOL-PHOSPHATE MANNOSYLTRANSFERASE SUBUNIT 3"/>
    <property type="match status" value="1"/>
</dbReference>
<comment type="caution">
    <text evidence="8">The sequence shown here is derived from an EMBL/GenBank/DDBJ whole genome shotgun (WGS) entry which is preliminary data.</text>
</comment>
<evidence type="ECO:0000256" key="1">
    <source>
        <dbReference type="ARBA" id="ARBA00004477"/>
    </source>
</evidence>
<comment type="pathway">
    <text evidence="7">Protein modification; protein glycosylation.</text>
</comment>
<evidence type="ECO:0000313" key="8">
    <source>
        <dbReference type="EMBL" id="KAK1151578.1"/>
    </source>
</evidence>
<keyword evidence="4 7" id="KW-0256">Endoplasmic reticulum</keyword>
<dbReference type="InterPro" id="IPR013174">
    <property type="entry name" value="DPM3"/>
</dbReference>
<keyword evidence="5 7" id="KW-1133">Transmembrane helix</keyword>
<dbReference type="GO" id="GO:0033185">
    <property type="term" value="C:dolichol-phosphate-mannose synthase complex"/>
    <property type="evidence" value="ECO:0007669"/>
    <property type="project" value="TreeGrafter"/>
</dbReference>
<comment type="caution">
    <text evidence="7">Lacks conserved residue(s) required for the propagation of feature annotation.</text>
</comment>
<protein>
    <recommendedName>
        <fullName evidence="7">Dolichol-phosphate mannosyltransferase subunit 3</fullName>
    </recommendedName>
</protein>
<dbReference type="PANTHER" id="PTHR16433:SF0">
    <property type="entry name" value="DOLICHOL-PHOSPHATE MANNOSYLTRANSFERASE SUBUNIT 3"/>
    <property type="match status" value="1"/>
</dbReference>
<evidence type="ECO:0000256" key="7">
    <source>
        <dbReference type="RuleBase" id="RU365085"/>
    </source>
</evidence>
<reference evidence="8" key="1">
    <citation type="submission" date="2022-02" db="EMBL/GenBank/DDBJ databases">
        <title>Atlantic sturgeon de novo genome assembly.</title>
        <authorList>
            <person name="Stock M."/>
            <person name="Klopp C."/>
            <person name="Guiguen Y."/>
            <person name="Cabau C."/>
            <person name="Parinello H."/>
            <person name="Santidrian Yebra-Pimentel E."/>
            <person name="Kuhl H."/>
            <person name="Dirks R.P."/>
            <person name="Guessner J."/>
            <person name="Wuertz S."/>
            <person name="Du K."/>
            <person name="Schartl M."/>
        </authorList>
    </citation>
    <scope>NUCLEOTIDE SEQUENCE</scope>
    <source>
        <strain evidence="8">STURGEONOMICS-FGT-2020</strain>
        <tissue evidence="8">Whole blood</tissue>
    </source>
</reference>
<organism evidence="8 9">
    <name type="scientific">Acipenser oxyrinchus oxyrinchus</name>
    <dbReference type="NCBI Taxonomy" id="40147"/>
    <lineage>
        <taxon>Eukaryota</taxon>
        <taxon>Metazoa</taxon>
        <taxon>Chordata</taxon>
        <taxon>Craniata</taxon>
        <taxon>Vertebrata</taxon>
        <taxon>Euteleostomi</taxon>
        <taxon>Actinopterygii</taxon>
        <taxon>Chondrostei</taxon>
        <taxon>Acipenseriformes</taxon>
        <taxon>Acipenseridae</taxon>
        <taxon>Acipenser</taxon>
    </lineage>
</organism>
<evidence type="ECO:0000256" key="2">
    <source>
        <dbReference type="ARBA" id="ARBA00010430"/>
    </source>
</evidence>
<keyword evidence="3 7" id="KW-0812">Transmembrane</keyword>
<evidence type="ECO:0000256" key="4">
    <source>
        <dbReference type="ARBA" id="ARBA00022824"/>
    </source>
</evidence>
<evidence type="ECO:0000313" key="9">
    <source>
        <dbReference type="Proteomes" id="UP001230051"/>
    </source>
</evidence>
<sequence length="92" mass="9933">MTKLAEWLSGLTLLGVLWAAVTFDLLGLDPPEAVLQVSRPLPVFLLVALGCFSLGTVGYRVATFNDCQPAAAELQAQIREAKTDLQSKGLRF</sequence>
<keyword evidence="8" id="KW-0328">Glycosyltransferase</keyword>
<keyword evidence="6 7" id="KW-0472">Membrane</keyword>
<keyword evidence="9" id="KW-1185">Reference proteome</keyword>
<accession>A0AAD8FQA8</accession>
<gene>
    <name evidence="8" type="primary">DPM3</name>
    <name evidence="8" type="ORF">AOXY_G32437</name>
</gene>
<evidence type="ECO:0000256" key="6">
    <source>
        <dbReference type="ARBA" id="ARBA00023136"/>
    </source>
</evidence>